<sequence>MTYLFNNYGRWDIELVEGKGTKVIDSKGKEFIDFTSGIGVCNLGHCHPHVVEATTTQFNKIWHTSNLFESSLQEKVAEKLTKYSNGGAVFFCNSGAEANEAAIKLARKHTGKSKVITFMKSFHGRTFGTMAATGQDKVKVGFGKMLETFVHLPYNDIDALEKEIDENTAAVMLEVIQGEGGVNIADPAFLVVVENLCRQHNVLLIVDEVQTGIGRTGAPFAYQHYHISPDIITSAKGLGNGFPTGAMIAKKELYEVFGPGSHGSTFGGNPLAMTAANATLEIAFDNEFLKEVEAKGNYLYKRLLDELKDVSDLVAIRYKGLMFGLEFTEEIAPLLPILREQGILALSAGPNVLRLLPPLTVSIEELDSAIEIIAKTVITNSTASSSQK</sequence>
<gene>
    <name evidence="5" type="primary">argD</name>
    <name evidence="6" type="ORF">ACFPM4_02575</name>
</gene>
<keyword evidence="2 5" id="KW-0028">Amino-acid biosynthesis</keyword>
<dbReference type="InterPro" id="IPR015424">
    <property type="entry name" value="PyrdxlP-dep_Trfase"/>
</dbReference>
<dbReference type="InterPro" id="IPR050103">
    <property type="entry name" value="Class-III_PLP-dep_AT"/>
</dbReference>
<keyword evidence="7" id="KW-1185">Reference proteome</keyword>
<comment type="caution">
    <text evidence="6">The sequence shown here is derived from an EMBL/GenBank/DDBJ whole genome shotgun (WGS) entry which is preliminary data.</text>
</comment>
<comment type="cofactor">
    <cofactor evidence="5">
        <name>pyridoxal 5'-phosphate</name>
        <dbReference type="ChEBI" id="CHEBI:597326"/>
    </cofactor>
    <text evidence="5">Binds 1 pyridoxal phosphate per subunit.</text>
</comment>
<dbReference type="RefSeq" id="WP_382347400.1">
    <property type="nucleotide sequence ID" value="NZ_JBHSMC010000001.1"/>
</dbReference>
<keyword evidence="4 5" id="KW-0663">Pyridoxal phosphate</keyword>
<dbReference type="Pfam" id="PF00202">
    <property type="entry name" value="Aminotran_3"/>
    <property type="match status" value="1"/>
</dbReference>
<dbReference type="InterPro" id="IPR005814">
    <property type="entry name" value="Aminotrans_3"/>
</dbReference>
<comment type="miscellaneous">
    <text evidence="5">May also have succinyldiaminopimelate aminotransferase activity, thus carrying out the corresponding step in lysine biosynthesis.</text>
</comment>
<comment type="catalytic activity">
    <reaction evidence="5">
        <text>N(2)-acetyl-L-ornithine + 2-oxoglutarate = N-acetyl-L-glutamate 5-semialdehyde + L-glutamate</text>
        <dbReference type="Rhea" id="RHEA:18049"/>
        <dbReference type="ChEBI" id="CHEBI:16810"/>
        <dbReference type="ChEBI" id="CHEBI:29123"/>
        <dbReference type="ChEBI" id="CHEBI:29985"/>
        <dbReference type="ChEBI" id="CHEBI:57805"/>
        <dbReference type="EC" id="2.6.1.11"/>
    </reaction>
</comment>
<keyword evidence="5" id="KW-0055">Arginine biosynthesis</keyword>
<feature type="binding site" evidence="5">
    <location>
        <position position="122"/>
    </location>
    <ligand>
        <name>pyridoxal 5'-phosphate</name>
        <dbReference type="ChEBI" id="CHEBI:597326"/>
    </ligand>
</feature>
<comment type="subcellular location">
    <subcellularLocation>
        <location evidence="5">Cytoplasm</location>
    </subcellularLocation>
</comment>
<dbReference type="Gene3D" id="3.90.1150.10">
    <property type="entry name" value="Aspartate Aminotransferase, domain 1"/>
    <property type="match status" value="1"/>
</dbReference>
<dbReference type="NCBIfam" id="TIGR00707">
    <property type="entry name" value="argD"/>
    <property type="match status" value="1"/>
</dbReference>
<feature type="modified residue" description="N6-(pyridoxal phosphate)lysine" evidence="5">
    <location>
        <position position="236"/>
    </location>
</feature>
<feature type="binding site" evidence="5">
    <location>
        <position position="264"/>
    </location>
    <ligand>
        <name>N(2)-acetyl-L-ornithine</name>
        <dbReference type="ChEBI" id="CHEBI:57805"/>
    </ligand>
</feature>
<dbReference type="HAMAP" id="MF_01107">
    <property type="entry name" value="ArgD_aminotrans_3"/>
    <property type="match status" value="1"/>
</dbReference>
<feature type="binding site" evidence="5">
    <location>
        <begin position="95"/>
        <end position="96"/>
    </location>
    <ligand>
        <name>pyridoxal 5'-phosphate</name>
        <dbReference type="ChEBI" id="CHEBI:597326"/>
    </ligand>
</feature>
<evidence type="ECO:0000313" key="6">
    <source>
        <dbReference type="EMBL" id="MFC5463635.1"/>
    </source>
</evidence>
<dbReference type="InterPro" id="IPR015422">
    <property type="entry name" value="PyrdxlP-dep_Trfase_small"/>
</dbReference>
<evidence type="ECO:0000256" key="3">
    <source>
        <dbReference type="ARBA" id="ARBA00022679"/>
    </source>
</evidence>
<dbReference type="Proteomes" id="UP001596147">
    <property type="component" value="Unassembled WGS sequence"/>
</dbReference>
<name>A0ABW0LD70_9BACI</name>
<dbReference type="Gene3D" id="3.40.640.10">
    <property type="entry name" value="Type I PLP-dependent aspartate aminotransferase-like (Major domain)"/>
    <property type="match status" value="1"/>
</dbReference>
<feature type="binding site" evidence="5">
    <location>
        <position position="265"/>
    </location>
    <ligand>
        <name>pyridoxal 5'-phosphate</name>
        <dbReference type="ChEBI" id="CHEBI:597326"/>
    </ligand>
</feature>
<dbReference type="InterPro" id="IPR015421">
    <property type="entry name" value="PyrdxlP-dep_Trfase_major"/>
</dbReference>
<comment type="subunit">
    <text evidence="5">Homodimer.</text>
</comment>
<dbReference type="PROSITE" id="PS00600">
    <property type="entry name" value="AA_TRANSFER_CLASS_3"/>
    <property type="match status" value="1"/>
</dbReference>
<feature type="binding site" evidence="5">
    <location>
        <position position="125"/>
    </location>
    <ligand>
        <name>N(2)-acetyl-L-ornithine</name>
        <dbReference type="ChEBI" id="CHEBI:57805"/>
    </ligand>
</feature>
<protein>
    <recommendedName>
        <fullName evidence="5">Acetylornithine aminotransferase</fullName>
        <shortName evidence="5">ACOAT</shortName>
        <ecNumber evidence="5">2.6.1.11</ecNumber>
    </recommendedName>
</protein>
<reference evidence="7" key="1">
    <citation type="journal article" date="2019" name="Int. J. Syst. Evol. Microbiol.">
        <title>The Global Catalogue of Microorganisms (GCM) 10K type strain sequencing project: providing services to taxonomists for standard genome sequencing and annotation.</title>
        <authorList>
            <consortium name="The Broad Institute Genomics Platform"/>
            <consortium name="The Broad Institute Genome Sequencing Center for Infectious Disease"/>
            <person name="Wu L."/>
            <person name="Ma J."/>
        </authorList>
    </citation>
    <scope>NUCLEOTIDE SEQUENCE [LARGE SCALE GENOMIC DNA]</scope>
    <source>
        <strain evidence="7">CGMCC 1.12237</strain>
    </source>
</reference>
<dbReference type="EMBL" id="JBHSMC010000001">
    <property type="protein sequence ID" value="MFC5463635.1"/>
    <property type="molecule type" value="Genomic_DNA"/>
</dbReference>
<dbReference type="PANTHER" id="PTHR11986:SF79">
    <property type="entry name" value="ACETYLORNITHINE AMINOTRANSFERASE, MITOCHONDRIAL"/>
    <property type="match status" value="1"/>
</dbReference>
<keyword evidence="3 5" id="KW-0808">Transferase</keyword>
<dbReference type="NCBIfam" id="NF002797">
    <property type="entry name" value="PRK02936.1"/>
    <property type="match status" value="1"/>
</dbReference>
<organism evidence="6 7">
    <name type="scientific">Lederbergia graminis</name>
    <dbReference type="NCBI Taxonomy" id="735518"/>
    <lineage>
        <taxon>Bacteria</taxon>
        <taxon>Bacillati</taxon>
        <taxon>Bacillota</taxon>
        <taxon>Bacilli</taxon>
        <taxon>Bacillales</taxon>
        <taxon>Bacillaceae</taxon>
        <taxon>Lederbergia</taxon>
    </lineage>
</organism>
<accession>A0ABW0LD70</accession>
<keyword evidence="1 5" id="KW-0032">Aminotransferase</keyword>
<evidence type="ECO:0000256" key="2">
    <source>
        <dbReference type="ARBA" id="ARBA00022605"/>
    </source>
</evidence>
<feature type="binding site" evidence="5">
    <location>
        <begin position="207"/>
        <end position="210"/>
    </location>
    <ligand>
        <name>pyridoxal 5'-phosphate</name>
        <dbReference type="ChEBI" id="CHEBI:597326"/>
    </ligand>
</feature>
<dbReference type="PANTHER" id="PTHR11986">
    <property type="entry name" value="AMINOTRANSFERASE CLASS III"/>
    <property type="match status" value="1"/>
</dbReference>
<comment type="pathway">
    <text evidence="5">Amino-acid biosynthesis; L-arginine biosynthesis; N(2)-acetyl-L-ornithine from L-glutamate: step 4/4.</text>
</comment>
<evidence type="ECO:0000256" key="1">
    <source>
        <dbReference type="ARBA" id="ARBA00022576"/>
    </source>
</evidence>
<dbReference type="SUPFAM" id="SSF53383">
    <property type="entry name" value="PLP-dependent transferases"/>
    <property type="match status" value="1"/>
</dbReference>
<dbReference type="InterPro" id="IPR049704">
    <property type="entry name" value="Aminotrans_3_PPA_site"/>
</dbReference>
<keyword evidence="5" id="KW-0963">Cytoplasm</keyword>
<dbReference type="InterPro" id="IPR004636">
    <property type="entry name" value="AcOrn/SuccOrn_fam"/>
</dbReference>
<evidence type="ECO:0000256" key="4">
    <source>
        <dbReference type="ARBA" id="ARBA00022898"/>
    </source>
</evidence>
<evidence type="ECO:0000256" key="5">
    <source>
        <dbReference type="HAMAP-Rule" id="MF_01107"/>
    </source>
</evidence>
<dbReference type="EC" id="2.6.1.11" evidence="5"/>
<comment type="similarity">
    <text evidence="5">Belongs to the class-III pyridoxal-phosphate-dependent aminotransferase family. ArgD subfamily.</text>
</comment>
<proteinExistence type="inferred from homology"/>
<evidence type="ECO:0000313" key="7">
    <source>
        <dbReference type="Proteomes" id="UP001596147"/>
    </source>
</evidence>
<dbReference type="CDD" id="cd00610">
    <property type="entry name" value="OAT_like"/>
    <property type="match status" value="1"/>
</dbReference>
<dbReference type="PIRSF" id="PIRSF000521">
    <property type="entry name" value="Transaminase_4ab_Lys_Orn"/>
    <property type="match status" value="1"/>
</dbReference>
<dbReference type="NCBIfam" id="NF002325">
    <property type="entry name" value="PRK01278.1"/>
    <property type="match status" value="1"/>
</dbReference>
<dbReference type="GO" id="GO:0003992">
    <property type="term" value="F:N2-acetyl-L-ornithine:2-oxoglutarate 5-aminotransferase activity"/>
    <property type="evidence" value="ECO:0007669"/>
    <property type="project" value="UniProtKB-EC"/>
</dbReference>